<feature type="short sequence motif" description="GXGXXG" evidence="4">
    <location>
        <begin position="83"/>
        <end position="88"/>
    </location>
</feature>
<evidence type="ECO:0000256" key="5">
    <source>
        <dbReference type="SAM" id="MobiDB-lite"/>
    </source>
</evidence>
<dbReference type="AlphaFoldDB" id="A0AB34KH16"/>
<dbReference type="RefSeq" id="XP_069225967.1">
    <property type="nucleotide sequence ID" value="XM_069377286.1"/>
</dbReference>
<dbReference type="SUPFAM" id="SSF52151">
    <property type="entry name" value="FabD/lysophospholipase-like"/>
    <property type="match status" value="1"/>
</dbReference>
<feature type="compositionally biased region" description="Low complexity" evidence="5">
    <location>
        <begin position="29"/>
        <end position="38"/>
    </location>
</feature>
<accession>A0AB34KH16</accession>
<feature type="domain" description="PNPLA" evidence="6">
    <location>
        <begin position="79"/>
        <end position="404"/>
    </location>
</feature>
<evidence type="ECO:0000256" key="3">
    <source>
        <dbReference type="ARBA" id="ARBA00023098"/>
    </source>
</evidence>
<feature type="active site" description="Proton acceptor" evidence="4">
    <location>
        <position position="391"/>
    </location>
</feature>
<dbReference type="GO" id="GO:0047499">
    <property type="term" value="F:calcium-independent phospholipase A2 activity"/>
    <property type="evidence" value="ECO:0007669"/>
    <property type="project" value="TreeGrafter"/>
</dbReference>
<comment type="caution">
    <text evidence="7">The sequence shown here is derived from an EMBL/GenBank/DDBJ whole genome shotgun (WGS) entry which is preliminary data.</text>
</comment>
<evidence type="ECO:0000256" key="2">
    <source>
        <dbReference type="ARBA" id="ARBA00022963"/>
    </source>
</evidence>
<evidence type="ECO:0000256" key="4">
    <source>
        <dbReference type="PROSITE-ProRule" id="PRU01161"/>
    </source>
</evidence>
<dbReference type="Proteomes" id="UP000803884">
    <property type="component" value="Unassembled WGS sequence"/>
</dbReference>
<gene>
    <name evidence="7" type="ORF">WHR41_08682</name>
</gene>
<sequence length="670" mass="75354">MTVGSHDPACPNPVAATQPPVVSEDGIQAESSSVVARSAENHGSAEASRSATDLRYPRRFPGSNSDTASHSPWSRKYILALDGGGVRGYSSLLVLRELLSIIAKYENGDLPLFGRHEWEQAMTSADYPWYRGPHTNATVSASSNEQTIHPAALNGHLQAEPVETRSRSERSSQTCVSHREQNPLQQPDGISPDETEREDLSNFRIHHYFDFVGGTSTGGLSALMLSRMKMDIDTALDQYKVVGNDVFATPRPKATGGGFLRPRYPAELMETALLKVLRNGIPHEQKGSIDVSNIRMRNENKCACHTAVFSLSETTTHKSPYIFRSYDHFARPKTSKQSTNGQRTSSSDILSEIRLNDGPASLAKIWKVARATSAAPGYFPGQKIENTVYWDGGLAANNPAPDMFRDIRQLYGTSPELVVSIGTGSKPDDEQDRHQAYIGRPKSNLFRNIRGLFNLAKRFIGDITDSEMAHRKLHEDLLRERIARDSTIPMYFRFNVGGISNIKMDEWILGDNPRSPDGVETLDRIREATKTYLEGSDIQERLHNCAKELVRMRRNRAVTERWESYATQTYYTCPSRRCQSPDFESRELLRRHAFESHGHFTRVQLGNKLICTVDECSVDLQEFALTGDAFDDHLRARHNTDREELKSNQELEEWLDQGRHTVDALFLRRG</sequence>
<dbReference type="Pfam" id="PF01734">
    <property type="entry name" value="Patatin"/>
    <property type="match status" value="1"/>
</dbReference>
<dbReference type="PROSITE" id="PS51635">
    <property type="entry name" value="PNPLA"/>
    <property type="match status" value="1"/>
</dbReference>
<feature type="region of interest" description="Disordered" evidence="5">
    <location>
        <begin position="155"/>
        <end position="196"/>
    </location>
</feature>
<evidence type="ECO:0000259" key="6">
    <source>
        <dbReference type="PROSITE" id="PS51635"/>
    </source>
</evidence>
<dbReference type="GO" id="GO:0019369">
    <property type="term" value="P:arachidonate metabolic process"/>
    <property type="evidence" value="ECO:0007669"/>
    <property type="project" value="TreeGrafter"/>
</dbReference>
<feature type="active site" description="Nucleophile" evidence="4">
    <location>
        <position position="216"/>
    </location>
</feature>
<keyword evidence="1 4" id="KW-0378">Hydrolase</keyword>
<dbReference type="EMBL" id="JAAQHG020000043">
    <property type="protein sequence ID" value="KAL1582860.1"/>
    <property type="molecule type" value="Genomic_DNA"/>
</dbReference>
<dbReference type="Gene3D" id="3.40.1090.10">
    <property type="entry name" value="Cytosolic phospholipase A2 catalytic domain"/>
    <property type="match status" value="1"/>
</dbReference>
<evidence type="ECO:0000313" key="7">
    <source>
        <dbReference type="EMBL" id="KAL1582860.1"/>
    </source>
</evidence>
<keyword evidence="8" id="KW-1185">Reference proteome</keyword>
<dbReference type="PANTHER" id="PTHR24185:SF1">
    <property type="entry name" value="CALCIUM-INDEPENDENT PHOSPHOLIPASE A2-GAMMA"/>
    <property type="match status" value="1"/>
</dbReference>
<feature type="compositionally biased region" description="Polar residues" evidence="5">
    <location>
        <begin position="62"/>
        <end position="71"/>
    </location>
</feature>
<feature type="short sequence motif" description="DGA/G" evidence="4">
    <location>
        <begin position="391"/>
        <end position="393"/>
    </location>
</feature>
<evidence type="ECO:0000256" key="1">
    <source>
        <dbReference type="ARBA" id="ARBA00022801"/>
    </source>
</evidence>
<dbReference type="InterPro" id="IPR016035">
    <property type="entry name" value="Acyl_Trfase/lysoPLipase"/>
</dbReference>
<name>A0AB34KH16_9PEZI</name>
<dbReference type="GO" id="GO:0016020">
    <property type="term" value="C:membrane"/>
    <property type="evidence" value="ECO:0007669"/>
    <property type="project" value="TreeGrafter"/>
</dbReference>
<evidence type="ECO:0000313" key="8">
    <source>
        <dbReference type="Proteomes" id="UP000803884"/>
    </source>
</evidence>
<protein>
    <recommendedName>
        <fullName evidence="6">PNPLA domain-containing protein</fullName>
    </recommendedName>
</protein>
<keyword evidence="2 4" id="KW-0442">Lipid degradation</keyword>
<proteinExistence type="predicted"/>
<organism evidence="7 8">
    <name type="scientific">Cladosporium halotolerans</name>
    <dbReference type="NCBI Taxonomy" id="1052096"/>
    <lineage>
        <taxon>Eukaryota</taxon>
        <taxon>Fungi</taxon>
        <taxon>Dikarya</taxon>
        <taxon>Ascomycota</taxon>
        <taxon>Pezizomycotina</taxon>
        <taxon>Dothideomycetes</taxon>
        <taxon>Dothideomycetidae</taxon>
        <taxon>Cladosporiales</taxon>
        <taxon>Cladosporiaceae</taxon>
        <taxon>Cladosporium</taxon>
    </lineage>
</organism>
<dbReference type="GO" id="GO:0046486">
    <property type="term" value="P:glycerolipid metabolic process"/>
    <property type="evidence" value="ECO:0007669"/>
    <property type="project" value="UniProtKB-ARBA"/>
</dbReference>
<feature type="short sequence motif" description="GXSXG" evidence="4">
    <location>
        <begin position="214"/>
        <end position="218"/>
    </location>
</feature>
<keyword evidence="3 4" id="KW-0443">Lipid metabolism</keyword>
<reference evidence="7 8" key="1">
    <citation type="journal article" date="2020" name="Microbiol. Resour. Announc.">
        <title>Draft Genome Sequence of a Cladosporium Species Isolated from the Mesophotic Ascidian Didemnum maculosum.</title>
        <authorList>
            <person name="Gioti A."/>
            <person name="Siaperas R."/>
            <person name="Nikolaivits E."/>
            <person name="Le Goff G."/>
            <person name="Ouazzani J."/>
            <person name="Kotoulas G."/>
            <person name="Topakas E."/>
        </authorList>
    </citation>
    <scope>NUCLEOTIDE SEQUENCE [LARGE SCALE GENOMIC DNA]</scope>
    <source>
        <strain evidence="7 8">TM138-S3</strain>
    </source>
</reference>
<dbReference type="GeneID" id="96010124"/>
<dbReference type="GO" id="GO:0016042">
    <property type="term" value="P:lipid catabolic process"/>
    <property type="evidence" value="ECO:0007669"/>
    <property type="project" value="UniProtKB-UniRule"/>
</dbReference>
<dbReference type="PANTHER" id="PTHR24185">
    <property type="entry name" value="CALCIUM-INDEPENDENT PHOSPHOLIPASE A2-GAMMA"/>
    <property type="match status" value="1"/>
</dbReference>
<feature type="region of interest" description="Disordered" evidence="5">
    <location>
        <begin position="1"/>
        <end position="71"/>
    </location>
</feature>
<dbReference type="InterPro" id="IPR002641">
    <property type="entry name" value="PNPLA_dom"/>
</dbReference>